<evidence type="ECO:0000256" key="1">
    <source>
        <dbReference type="SAM" id="SignalP"/>
    </source>
</evidence>
<feature type="signal peptide" evidence="1">
    <location>
        <begin position="1"/>
        <end position="22"/>
    </location>
</feature>
<dbReference type="EMBL" id="QNUG01000013">
    <property type="protein sequence ID" value="REC70871.1"/>
    <property type="molecule type" value="Genomic_DNA"/>
</dbReference>
<accession>A0A3D9CYY2</accession>
<dbReference type="RefSeq" id="WP_116034385.1">
    <property type="nucleotide sequence ID" value="NZ_JBHLVV010000025.1"/>
</dbReference>
<proteinExistence type="predicted"/>
<feature type="chain" id="PRO_5017583734" evidence="1">
    <location>
        <begin position="23"/>
        <end position="191"/>
    </location>
</feature>
<protein>
    <submittedName>
        <fullName evidence="2">Uncharacterized protein</fullName>
    </submittedName>
</protein>
<reference evidence="2 3" key="1">
    <citation type="journal article" date="2006" name="Int. J. Syst. Evol. Microbiol.">
        <title>Chryseobacterium hispanicum sp. nov., isolated from the drinking water distribution system of Sevilla, Spain.</title>
        <authorList>
            <person name="Gallego V."/>
            <person name="Garcia M.T."/>
            <person name="Ventosa A."/>
        </authorList>
    </citation>
    <scope>NUCLEOTIDE SEQUENCE [LARGE SCALE GENOMIC DNA]</scope>
    <source>
        <strain evidence="2 3">KCTC 22104</strain>
    </source>
</reference>
<keyword evidence="3" id="KW-1185">Reference proteome</keyword>
<dbReference type="AlphaFoldDB" id="A0A3D9CYY2"/>
<organism evidence="2 3">
    <name type="scientific">Epilithonimonas hispanica</name>
    <dbReference type="NCBI Taxonomy" id="358687"/>
    <lineage>
        <taxon>Bacteria</taxon>
        <taxon>Pseudomonadati</taxon>
        <taxon>Bacteroidota</taxon>
        <taxon>Flavobacteriia</taxon>
        <taxon>Flavobacteriales</taxon>
        <taxon>Weeksellaceae</taxon>
        <taxon>Chryseobacterium group</taxon>
        <taxon>Epilithonimonas</taxon>
    </lineage>
</organism>
<name>A0A3D9CYY2_9FLAO</name>
<evidence type="ECO:0000313" key="2">
    <source>
        <dbReference type="EMBL" id="REC70871.1"/>
    </source>
</evidence>
<gene>
    <name evidence="2" type="ORF">DRF58_07790</name>
</gene>
<comment type="caution">
    <text evidence="2">The sequence shown here is derived from an EMBL/GenBank/DDBJ whole genome shotgun (WGS) entry which is preliminary data.</text>
</comment>
<sequence>MRKITASIFLMSMLIVAGSVVYNCSKVDDIVENISIPIPFSVPTTTDITVPLVIADTINEVTIPEIPLNINFDTDIKEEYPSLSINNLKSAKLSLLSIDYVSSEDSTALSVIKNAKILIKAPNLDEVVMAESTNNTNSSSISFTPVADLQLLNYFKTNQNSIILKVQGREEGVDDIMKLKINATFKLEVGL</sequence>
<dbReference type="OrthoDB" id="1252548at2"/>
<keyword evidence="1" id="KW-0732">Signal</keyword>
<dbReference type="Proteomes" id="UP000256326">
    <property type="component" value="Unassembled WGS sequence"/>
</dbReference>
<evidence type="ECO:0000313" key="3">
    <source>
        <dbReference type="Proteomes" id="UP000256326"/>
    </source>
</evidence>